<dbReference type="OrthoDB" id="410701at2759"/>
<protein>
    <submittedName>
        <fullName evidence="2">Uncharacterized protein</fullName>
    </submittedName>
</protein>
<accession>A0A811RTS9</accession>
<evidence type="ECO:0000313" key="2">
    <source>
        <dbReference type="EMBL" id="CAD6272954.1"/>
    </source>
</evidence>
<keyword evidence="3" id="KW-1185">Reference proteome</keyword>
<feature type="region of interest" description="Disordered" evidence="1">
    <location>
        <begin position="82"/>
        <end position="115"/>
    </location>
</feature>
<name>A0A811RTS9_9POAL</name>
<dbReference type="EMBL" id="CAJGYO010000016">
    <property type="protein sequence ID" value="CAD6272954.1"/>
    <property type="molecule type" value="Genomic_DNA"/>
</dbReference>
<reference evidence="2" key="1">
    <citation type="submission" date="2020-10" db="EMBL/GenBank/DDBJ databases">
        <authorList>
            <person name="Han B."/>
            <person name="Lu T."/>
            <person name="Zhao Q."/>
            <person name="Huang X."/>
            <person name="Zhao Y."/>
        </authorList>
    </citation>
    <scope>NUCLEOTIDE SEQUENCE</scope>
</reference>
<evidence type="ECO:0000256" key="1">
    <source>
        <dbReference type="SAM" id="MobiDB-lite"/>
    </source>
</evidence>
<dbReference type="AlphaFoldDB" id="A0A811RTS9"/>
<evidence type="ECO:0000313" key="3">
    <source>
        <dbReference type="Proteomes" id="UP000604825"/>
    </source>
</evidence>
<dbReference type="Proteomes" id="UP000604825">
    <property type="component" value="Unassembled WGS sequence"/>
</dbReference>
<proteinExistence type="predicted"/>
<sequence length="115" mass="12391">MCTLQQRGRVFVLTLTGDGEHRLGHALISSLRSAVASATKAAAKAGTGCALVTVGEGCLFSNSLDIGWASTSRTRLSELADALRPRRRPPRAAHAHHRHHHGARLHRRVPPRALP</sequence>
<feature type="compositionally biased region" description="Basic residues" evidence="1">
    <location>
        <begin position="85"/>
        <end position="115"/>
    </location>
</feature>
<gene>
    <name evidence="2" type="ORF">NCGR_LOCUS56223</name>
</gene>
<comment type="caution">
    <text evidence="2">The sequence shown here is derived from an EMBL/GenBank/DDBJ whole genome shotgun (WGS) entry which is preliminary data.</text>
</comment>
<organism evidence="2 3">
    <name type="scientific">Miscanthus lutarioriparius</name>
    <dbReference type="NCBI Taxonomy" id="422564"/>
    <lineage>
        <taxon>Eukaryota</taxon>
        <taxon>Viridiplantae</taxon>
        <taxon>Streptophyta</taxon>
        <taxon>Embryophyta</taxon>
        <taxon>Tracheophyta</taxon>
        <taxon>Spermatophyta</taxon>
        <taxon>Magnoliopsida</taxon>
        <taxon>Liliopsida</taxon>
        <taxon>Poales</taxon>
        <taxon>Poaceae</taxon>
        <taxon>PACMAD clade</taxon>
        <taxon>Panicoideae</taxon>
        <taxon>Andropogonodae</taxon>
        <taxon>Andropogoneae</taxon>
        <taxon>Saccharinae</taxon>
        <taxon>Miscanthus</taxon>
    </lineage>
</organism>